<proteinExistence type="predicted"/>
<protein>
    <recommendedName>
        <fullName evidence="3">Transposase IS4 family protein</fullName>
    </recommendedName>
</protein>
<gene>
    <name evidence="2" type="ORF">B1A_13157</name>
</gene>
<evidence type="ECO:0008006" key="3">
    <source>
        <dbReference type="Google" id="ProtNLM"/>
    </source>
</evidence>
<comment type="caution">
    <text evidence="2">The sequence shown here is derived from an EMBL/GenBank/DDBJ whole genome shotgun (WGS) entry which is preliminary data.</text>
</comment>
<accession>T1BAD1</accession>
<organism evidence="2">
    <name type="scientific">mine drainage metagenome</name>
    <dbReference type="NCBI Taxonomy" id="410659"/>
    <lineage>
        <taxon>unclassified sequences</taxon>
        <taxon>metagenomes</taxon>
        <taxon>ecological metagenomes</taxon>
    </lineage>
</organism>
<feature type="non-terminal residue" evidence="2">
    <location>
        <position position="158"/>
    </location>
</feature>
<reference evidence="2" key="1">
    <citation type="submission" date="2013-08" db="EMBL/GenBank/DDBJ databases">
        <authorList>
            <person name="Mendez C."/>
            <person name="Richter M."/>
            <person name="Ferrer M."/>
            <person name="Sanchez J."/>
        </authorList>
    </citation>
    <scope>NUCLEOTIDE SEQUENCE</scope>
</reference>
<dbReference type="AlphaFoldDB" id="T1BAD1"/>
<feature type="compositionally biased region" description="Polar residues" evidence="1">
    <location>
        <begin position="1"/>
        <end position="24"/>
    </location>
</feature>
<dbReference type="EMBL" id="AUZX01009615">
    <property type="protein sequence ID" value="EQD51190.1"/>
    <property type="molecule type" value="Genomic_DNA"/>
</dbReference>
<sequence length="158" mass="17729">MNESSNSMEKIFSTDGTGDPNTMKVNYESKRSQQRIEKEKNKDMKDSDAFPHTKGKHDFQYSSFSVGVHAKIIAGLYTTDDHSIGELSMFPSIMAQTVNLCPQIDVMLGDALYSNRKICSIADEYGIKPYFLPKTNATFRAKGVASWKAMLYGFVEDT</sequence>
<feature type="region of interest" description="Disordered" evidence="1">
    <location>
        <begin position="1"/>
        <end position="50"/>
    </location>
</feature>
<reference evidence="2" key="2">
    <citation type="journal article" date="2014" name="ISME J.">
        <title>Microbial stratification in low pH oxic and suboxic macroscopic growths along an acid mine drainage.</title>
        <authorList>
            <person name="Mendez-Garcia C."/>
            <person name="Mesa V."/>
            <person name="Sprenger R.R."/>
            <person name="Richter M."/>
            <person name="Diez M.S."/>
            <person name="Solano J."/>
            <person name="Bargiela R."/>
            <person name="Golyshina O.V."/>
            <person name="Manteca A."/>
            <person name="Ramos J.L."/>
            <person name="Gallego J.R."/>
            <person name="Llorente I."/>
            <person name="Martins Dos Santos V.A."/>
            <person name="Jensen O.N."/>
            <person name="Pelaez A.I."/>
            <person name="Sanchez J."/>
            <person name="Ferrer M."/>
        </authorList>
    </citation>
    <scope>NUCLEOTIDE SEQUENCE</scope>
</reference>
<evidence type="ECO:0000313" key="2">
    <source>
        <dbReference type="EMBL" id="EQD51190.1"/>
    </source>
</evidence>
<evidence type="ECO:0000256" key="1">
    <source>
        <dbReference type="SAM" id="MobiDB-lite"/>
    </source>
</evidence>
<name>T1BAD1_9ZZZZ</name>
<feature type="compositionally biased region" description="Basic and acidic residues" evidence="1">
    <location>
        <begin position="27"/>
        <end position="50"/>
    </location>
</feature>